<feature type="compositionally biased region" description="Low complexity" evidence="1">
    <location>
        <begin position="28"/>
        <end position="44"/>
    </location>
</feature>
<keyword evidence="4" id="KW-1185">Reference proteome</keyword>
<keyword evidence="2" id="KW-0732">Signal</keyword>
<evidence type="ECO:0000313" key="3">
    <source>
        <dbReference type="EMBL" id="UQS25825.1"/>
    </source>
</evidence>
<dbReference type="PROSITE" id="PS51257">
    <property type="entry name" value="PROKAR_LIPOPROTEIN"/>
    <property type="match status" value="1"/>
</dbReference>
<evidence type="ECO:0008006" key="5">
    <source>
        <dbReference type="Google" id="ProtNLM"/>
    </source>
</evidence>
<protein>
    <recommendedName>
        <fullName evidence="5">Lipoprotein</fullName>
    </recommendedName>
</protein>
<dbReference type="Proteomes" id="UP000830158">
    <property type="component" value="Chromosome"/>
</dbReference>
<reference evidence="3" key="1">
    <citation type="submission" date="2022-01" db="EMBL/GenBank/DDBJ databases">
        <title>PSI-footprinting approach for the identification of protein synthesis inhibitor producers.</title>
        <authorList>
            <person name="Handel F."/>
            <person name="Kulik A."/>
            <person name="Wex K.W."/>
            <person name="Berscheid A."/>
            <person name="Saur J.S."/>
            <person name="Winkler A."/>
            <person name="Wibberg D."/>
            <person name="Kalinowski J."/>
            <person name="Broetz-Oesterhelt H."/>
            <person name="Mast Y."/>
        </authorList>
    </citation>
    <scope>NUCLEOTIDE SEQUENCE</scope>
    <source>
        <strain evidence="3">KNN 49.3e</strain>
    </source>
</reference>
<evidence type="ECO:0000256" key="2">
    <source>
        <dbReference type="SAM" id="SignalP"/>
    </source>
</evidence>
<evidence type="ECO:0000313" key="4">
    <source>
        <dbReference type="Proteomes" id="UP000830158"/>
    </source>
</evidence>
<evidence type="ECO:0000256" key="1">
    <source>
        <dbReference type="SAM" id="MobiDB-lite"/>
    </source>
</evidence>
<feature type="chain" id="PRO_5045110511" description="Lipoprotein" evidence="2">
    <location>
        <begin position="19"/>
        <end position="117"/>
    </location>
</feature>
<feature type="region of interest" description="Disordered" evidence="1">
    <location>
        <begin position="21"/>
        <end position="44"/>
    </location>
</feature>
<dbReference type="RefSeq" id="WP_249466439.1">
    <property type="nucleotide sequence ID" value="NZ_CP091196.1"/>
</dbReference>
<name>A0ABY4P0D5_9PSEU</name>
<dbReference type="EMBL" id="CP091196">
    <property type="protein sequence ID" value="UQS25825.1"/>
    <property type="molecule type" value="Genomic_DNA"/>
</dbReference>
<feature type="signal peptide" evidence="2">
    <location>
        <begin position="1"/>
        <end position="18"/>
    </location>
</feature>
<accession>A0ABY4P0D5</accession>
<sequence>MKRILATALLLGALATTAACGSDDPGNSVASVGGSSSSTTQAAAASADPVAYAQCMRANGVPNFPDPQADGGMTFDEGSGIDPQSQQFKDADSKCKQLMPGDKGKSAMGTSGRPRTS</sequence>
<feature type="region of interest" description="Disordered" evidence="1">
    <location>
        <begin position="61"/>
        <end position="117"/>
    </location>
</feature>
<gene>
    <name evidence="3" type="ORF">L1857_24950</name>
</gene>
<proteinExistence type="predicted"/>
<organism evidence="3 4">
    <name type="scientific">Amycolatopsis thermalba</name>
    <dbReference type="NCBI Taxonomy" id="944492"/>
    <lineage>
        <taxon>Bacteria</taxon>
        <taxon>Bacillati</taxon>
        <taxon>Actinomycetota</taxon>
        <taxon>Actinomycetes</taxon>
        <taxon>Pseudonocardiales</taxon>
        <taxon>Pseudonocardiaceae</taxon>
        <taxon>Amycolatopsis</taxon>
    </lineage>
</organism>